<dbReference type="Proteomes" id="UP001246690">
    <property type="component" value="Chromosome"/>
</dbReference>
<name>A0ABY9S8F5_9ENTR</name>
<evidence type="ECO:0000313" key="2">
    <source>
        <dbReference type="Proteomes" id="UP001246690"/>
    </source>
</evidence>
<dbReference type="Pfam" id="PF06995">
    <property type="entry name" value="Phage_P2_GpU"/>
    <property type="match status" value="1"/>
</dbReference>
<evidence type="ECO:0000313" key="1">
    <source>
        <dbReference type="EMBL" id="WMY72711.1"/>
    </source>
</evidence>
<dbReference type="InterPro" id="IPR009734">
    <property type="entry name" value="Myoviridae_GpU"/>
</dbReference>
<dbReference type="RefSeq" id="WP_309874828.1">
    <property type="nucleotide sequence ID" value="NZ_CP133838.1"/>
</dbReference>
<dbReference type="EMBL" id="CP133838">
    <property type="protein sequence ID" value="WMY72711.1"/>
    <property type="molecule type" value="Genomic_DNA"/>
</dbReference>
<reference evidence="1 2" key="1">
    <citation type="submission" date="2023-09" db="EMBL/GenBank/DDBJ databases">
        <title>Buttiauxella selenatireducens sp. nov., isolated from the rhizosphere of Cardamine hupingshanesis.</title>
        <authorList>
            <person name="Zhang S."/>
            <person name="Xu Z."/>
            <person name="Wang H."/>
            <person name="Guo Y."/>
        </authorList>
    </citation>
    <scope>NUCLEOTIDE SEQUENCE [LARGE SCALE GENOMIC DNA]</scope>
    <source>
        <strain evidence="1 2">R73</strain>
    </source>
</reference>
<keyword evidence="2" id="KW-1185">Reference proteome</keyword>
<accession>A0ABY9S8F5</accession>
<organism evidence="1 2">
    <name type="scientific">Buttiauxella selenatireducens</name>
    <dbReference type="NCBI Taxonomy" id="3073902"/>
    <lineage>
        <taxon>Bacteria</taxon>
        <taxon>Pseudomonadati</taxon>
        <taxon>Pseudomonadota</taxon>
        <taxon>Gammaproteobacteria</taxon>
        <taxon>Enterobacterales</taxon>
        <taxon>Enterobacteriaceae</taxon>
        <taxon>Buttiauxella</taxon>
    </lineage>
</organism>
<gene>
    <name evidence="1" type="ORF">RHD99_14645</name>
</gene>
<protein>
    <submittedName>
        <fullName evidence="1">Phage tail protein</fullName>
    </submittedName>
</protein>
<sequence>MLEMLSDQYVSHETEMSPTQFVLGDFVFSLPENTPATSLSRKYDGGWVVIDLLNELPCQQQTGRALDERVIKCEWFREAGQDNIEKLVKLRDGKKPLALVRGDGTLLGQWTLTGFDVDESWLYHEAKSMKQGVTINLREFANKPLEQKKQGGSTE</sequence>
<proteinExistence type="predicted"/>